<protein>
    <submittedName>
        <fullName evidence="1">Uncharacterized protein</fullName>
    </submittedName>
</protein>
<reference evidence="2" key="1">
    <citation type="submission" date="2014-09" db="EMBL/GenBank/DDBJ databases">
        <authorList>
            <person name="Mudge J."/>
            <person name="Ramaraj T."/>
            <person name="Lindquist I.E."/>
            <person name="Bharti A.K."/>
            <person name="Sundararajan A."/>
            <person name="Cameron C.T."/>
            <person name="Woodward J.E."/>
            <person name="May G.D."/>
            <person name="Brubaker C."/>
            <person name="Broadhvest J."/>
            <person name="Wilkins T.A."/>
        </authorList>
    </citation>
    <scope>NUCLEOTIDE SEQUENCE</scope>
    <source>
        <strain evidence="2">cv. AKA8401</strain>
    </source>
</reference>
<accession>A0A0B0N7T2</accession>
<proteinExistence type="predicted"/>
<dbReference type="EMBL" id="KN394192">
    <property type="protein sequence ID" value="KHG10568.1"/>
    <property type="molecule type" value="Genomic_DNA"/>
</dbReference>
<sequence>MSHLSQLIYSFVIVQWKISINKPFQIHLFVYRLTSYRFG</sequence>
<keyword evidence="2" id="KW-1185">Reference proteome</keyword>
<gene>
    <name evidence="1" type="ORF">F383_16096</name>
</gene>
<dbReference type="Proteomes" id="UP000032142">
    <property type="component" value="Unassembled WGS sequence"/>
</dbReference>
<evidence type="ECO:0000313" key="1">
    <source>
        <dbReference type="EMBL" id="KHG10568.1"/>
    </source>
</evidence>
<name>A0A0B0N7T2_GOSAR</name>
<organism evidence="1 2">
    <name type="scientific">Gossypium arboreum</name>
    <name type="common">Tree cotton</name>
    <name type="synonym">Gossypium nanking</name>
    <dbReference type="NCBI Taxonomy" id="29729"/>
    <lineage>
        <taxon>Eukaryota</taxon>
        <taxon>Viridiplantae</taxon>
        <taxon>Streptophyta</taxon>
        <taxon>Embryophyta</taxon>
        <taxon>Tracheophyta</taxon>
        <taxon>Spermatophyta</taxon>
        <taxon>Magnoliopsida</taxon>
        <taxon>eudicotyledons</taxon>
        <taxon>Gunneridae</taxon>
        <taxon>Pentapetalae</taxon>
        <taxon>rosids</taxon>
        <taxon>malvids</taxon>
        <taxon>Malvales</taxon>
        <taxon>Malvaceae</taxon>
        <taxon>Malvoideae</taxon>
        <taxon>Gossypium</taxon>
    </lineage>
</organism>
<evidence type="ECO:0000313" key="2">
    <source>
        <dbReference type="Proteomes" id="UP000032142"/>
    </source>
</evidence>
<dbReference type="AlphaFoldDB" id="A0A0B0N7T2"/>